<dbReference type="Proteomes" id="UP001596207">
    <property type="component" value="Unassembled WGS sequence"/>
</dbReference>
<sequence>MLLSVAADAAIHILHLSSLRRLDSAEPKSLDDIARAQGVTPVSSVEELRGAPISDMDSFRAVTS</sequence>
<keyword evidence="2" id="KW-1185">Reference proteome</keyword>
<accession>A0ABW1HP07</accession>
<proteinExistence type="predicted"/>
<name>A0ABW1HP07_9ACTN</name>
<evidence type="ECO:0000313" key="1">
    <source>
        <dbReference type="EMBL" id="MFC5941897.1"/>
    </source>
</evidence>
<evidence type="ECO:0000313" key="2">
    <source>
        <dbReference type="Proteomes" id="UP001596207"/>
    </source>
</evidence>
<reference evidence="2" key="1">
    <citation type="journal article" date="2019" name="Int. J. Syst. Evol. Microbiol.">
        <title>The Global Catalogue of Microorganisms (GCM) 10K type strain sequencing project: providing services to taxonomists for standard genome sequencing and annotation.</title>
        <authorList>
            <consortium name="The Broad Institute Genomics Platform"/>
            <consortium name="The Broad Institute Genome Sequencing Center for Infectious Disease"/>
            <person name="Wu L."/>
            <person name="Ma J."/>
        </authorList>
    </citation>
    <scope>NUCLEOTIDE SEQUENCE [LARGE SCALE GENOMIC DNA]</scope>
    <source>
        <strain evidence="2">CGMCC 4.7173</strain>
    </source>
</reference>
<gene>
    <name evidence="1" type="ORF">ACFPZ4_10450</name>
</gene>
<protein>
    <submittedName>
        <fullName evidence="1">Uncharacterized protein</fullName>
    </submittedName>
</protein>
<comment type="caution">
    <text evidence="1">The sequence shown here is derived from an EMBL/GenBank/DDBJ whole genome shotgun (WGS) entry which is preliminary data.</text>
</comment>
<dbReference type="RefSeq" id="WP_353898386.1">
    <property type="nucleotide sequence ID" value="NZ_CP158970.1"/>
</dbReference>
<dbReference type="EMBL" id="JBHSQQ010000043">
    <property type="protein sequence ID" value="MFC5941897.1"/>
    <property type="molecule type" value="Genomic_DNA"/>
</dbReference>
<organism evidence="1 2">
    <name type="scientific">Micromonospora harpali</name>
    <dbReference type="NCBI Taxonomy" id="1490225"/>
    <lineage>
        <taxon>Bacteria</taxon>
        <taxon>Bacillati</taxon>
        <taxon>Actinomycetota</taxon>
        <taxon>Actinomycetes</taxon>
        <taxon>Micromonosporales</taxon>
        <taxon>Micromonosporaceae</taxon>
        <taxon>Micromonospora</taxon>
    </lineage>
</organism>